<dbReference type="EMBL" id="JBHSAW010000010">
    <property type="protein sequence ID" value="MFC4096693.1"/>
    <property type="molecule type" value="Genomic_DNA"/>
</dbReference>
<proteinExistence type="predicted"/>
<evidence type="ECO:0000313" key="2">
    <source>
        <dbReference type="EMBL" id="MFC4096693.1"/>
    </source>
</evidence>
<name>A0ABV8JS06_9FLAO</name>
<sequence length="189" mass="21786">MTKNNEHKVLYPRYWAFRTLIFSVIGLVPLVVGFMFVFHSFNLKEEKLKISSCQIGFNEIPTTGFNPEFELVLKLKNRVVNDTLNYKEGWYNLLTHYGPPIPKKRVVNPSNIRHAIDELQTDKPRLKLYINERTNKITGLKIGGKTIVKHTNFLLLGAIFLIGGVFMVGGSMYIILKDPNNWYRKAGKN</sequence>
<reference evidence="3" key="1">
    <citation type="journal article" date="2019" name="Int. J. Syst. Evol. Microbiol.">
        <title>The Global Catalogue of Microorganisms (GCM) 10K type strain sequencing project: providing services to taxonomists for standard genome sequencing and annotation.</title>
        <authorList>
            <consortium name="The Broad Institute Genomics Platform"/>
            <consortium name="The Broad Institute Genome Sequencing Center for Infectious Disease"/>
            <person name="Wu L."/>
            <person name="Ma J."/>
        </authorList>
    </citation>
    <scope>NUCLEOTIDE SEQUENCE [LARGE SCALE GENOMIC DNA]</scope>
    <source>
        <strain evidence="3">CECT 7477</strain>
    </source>
</reference>
<feature type="transmembrane region" description="Helical" evidence="1">
    <location>
        <begin position="153"/>
        <end position="176"/>
    </location>
</feature>
<gene>
    <name evidence="2" type="ORF">ACFOUT_12465</name>
</gene>
<evidence type="ECO:0000313" key="3">
    <source>
        <dbReference type="Proteomes" id="UP001595814"/>
    </source>
</evidence>
<protein>
    <submittedName>
        <fullName evidence="2">Uncharacterized protein</fullName>
    </submittedName>
</protein>
<organism evidence="2 3">
    <name type="scientific">Euzebyella saccharophila</name>
    <dbReference type="NCBI Taxonomy" id="679664"/>
    <lineage>
        <taxon>Bacteria</taxon>
        <taxon>Pseudomonadati</taxon>
        <taxon>Bacteroidota</taxon>
        <taxon>Flavobacteriia</taxon>
        <taxon>Flavobacteriales</taxon>
        <taxon>Flavobacteriaceae</taxon>
        <taxon>Euzebyella</taxon>
    </lineage>
</organism>
<keyword evidence="1" id="KW-0472">Membrane</keyword>
<dbReference type="RefSeq" id="WP_192461443.1">
    <property type="nucleotide sequence ID" value="NZ_JACYFJ010000002.1"/>
</dbReference>
<keyword evidence="1" id="KW-1133">Transmembrane helix</keyword>
<comment type="caution">
    <text evidence="2">The sequence shown here is derived from an EMBL/GenBank/DDBJ whole genome shotgun (WGS) entry which is preliminary data.</text>
</comment>
<keyword evidence="1" id="KW-0812">Transmembrane</keyword>
<keyword evidence="3" id="KW-1185">Reference proteome</keyword>
<accession>A0ABV8JS06</accession>
<feature type="transmembrane region" description="Helical" evidence="1">
    <location>
        <begin position="20"/>
        <end position="41"/>
    </location>
</feature>
<dbReference type="Proteomes" id="UP001595814">
    <property type="component" value="Unassembled WGS sequence"/>
</dbReference>
<evidence type="ECO:0000256" key="1">
    <source>
        <dbReference type="SAM" id="Phobius"/>
    </source>
</evidence>